<reference evidence="12 13" key="1">
    <citation type="submission" date="2019-12" db="EMBL/GenBank/DDBJ databases">
        <title>A genome sequence resource for the geographically widespread anthracnose pathogen Colletotrichum asianum.</title>
        <authorList>
            <person name="Meng Y."/>
        </authorList>
    </citation>
    <scope>NUCLEOTIDE SEQUENCE [LARGE SCALE GENOMIC DNA]</scope>
    <source>
        <strain evidence="12 13">ICMP 18580</strain>
    </source>
</reference>
<proteinExistence type="predicted"/>
<dbReference type="Gene3D" id="3.40.50.300">
    <property type="entry name" value="P-loop containing nucleotide triphosphate hydrolases"/>
    <property type="match status" value="2"/>
</dbReference>
<dbReference type="Pfam" id="PF12333">
    <property type="entry name" value="Ipi1_N"/>
    <property type="match status" value="1"/>
</dbReference>
<dbReference type="PROSITE" id="PS51195">
    <property type="entry name" value="Q_MOTIF"/>
    <property type="match status" value="1"/>
</dbReference>
<dbReference type="InterPro" id="IPR001650">
    <property type="entry name" value="Helicase_C-like"/>
</dbReference>
<dbReference type="EMBL" id="WOWK01000010">
    <property type="protein sequence ID" value="KAF0329791.1"/>
    <property type="molecule type" value="Genomic_DNA"/>
</dbReference>
<dbReference type="SUPFAM" id="SSF52540">
    <property type="entry name" value="P-loop containing nucleoside triphosphate hydrolases"/>
    <property type="match status" value="1"/>
</dbReference>
<dbReference type="GO" id="GO:0005524">
    <property type="term" value="F:ATP binding"/>
    <property type="evidence" value="ECO:0007669"/>
    <property type="project" value="UniProtKB-KW"/>
</dbReference>
<evidence type="ECO:0000256" key="8">
    <source>
        <dbReference type="SAM" id="MobiDB-lite"/>
    </source>
</evidence>
<dbReference type="Proteomes" id="UP000434172">
    <property type="component" value="Unassembled WGS sequence"/>
</dbReference>
<accession>A0A8H3WJF9</accession>
<feature type="domain" description="DEAD-box RNA helicase Q" evidence="11">
    <location>
        <begin position="483"/>
        <end position="511"/>
    </location>
</feature>
<dbReference type="InterPro" id="IPR014001">
    <property type="entry name" value="Helicase_ATP-bd"/>
</dbReference>
<feature type="region of interest" description="Disordered" evidence="8">
    <location>
        <begin position="1"/>
        <end position="22"/>
    </location>
</feature>
<evidence type="ECO:0000256" key="5">
    <source>
        <dbReference type="ARBA" id="ARBA00022840"/>
    </source>
</evidence>
<organism evidence="12 13">
    <name type="scientific">Colletotrichum asianum</name>
    <dbReference type="NCBI Taxonomy" id="702518"/>
    <lineage>
        <taxon>Eukaryota</taxon>
        <taxon>Fungi</taxon>
        <taxon>Dikarya</taxon>
        <taxon>Ascomycota</taxon>
        <taxon>Pezizomycotina</taxon>
        <taxon>Sordariomycetes</taxon>
        <taxon>Hypocreomycetidae</taxon>
        <taxon>Glomerellales</taxon>
        <taxon>Glomerellaceae</taxon>
        <taxon>Colletotrichum</taxon>
        <taxon>Colletotrichum gloeosporioides species complex</taxon>
    </lineage>
</organism>
<keyword evidence="2" id="KW-0547">Nucleotide-binding</keyword>
<dbReference type="InterPro" id="IPR027417">
    <property type="entry name" value="P-loop_NTPase"/>
</dbReference>
<dbReference type="GO" id="GO:0003724">
    <property type="term" value="F:RNA helicase activity"/>
    <property type="evidence" value="ECO:0007669"/>
    <property type="project" value="UniProtKB-EC"/>
</dbReference>
<dbReference type="PANTHER" id="PTHR47958">
    <property type="entry name" value="ATP-DEPENDENT RNA HELICASE DBP3"/>
    <property type="match status" value="1"/>
</dbReference>
<dbReference type="InterPro" id="IPR014014">
    <property type="entry name" value="RNA_helicase_DEAD_Q_motif"/>
</dbReference>
<keyword evidence="3" id="KW-0378">Hydrolase</keyword>
<comment type="catalytic activity">
    <reaction evidence="6">
        <text>ATP + H2O = ADP + phosphate + H(+)</text>
        <dbReference type="Rhea" id="RHEA:13065"/>
        <dbReference type="ChEBI" id="CHEBI:15377"/>
        <dbReference type="ChEBI" id="CHEBI:15378"/>
        <dbReference type="ChEBI" id="CHEBI:30616"/>
        <dbReference type="ChEBI" id="CHEBI:43474"/>
        <dbReference type="ChEBI" id="CHEBI:456216"/>
        <dbReference type="EC" id="3.6.4.13"/>
    </reaction>
</comment>
<gene>
    <name evidence="12" type="ORF">GQ607_002964</name>
</gene>
<dbReference type="InterPro" id="IPR000629">
    <property type="entry name" value="RNA-helicase_DEAD-box_CS"/>
</dbReference>
<evidence type="ECO:0000313" key="13">
    <source>
        <dbReference type="Proteomes" id="UP000434172"/>
    </source>
</evidence>
<keyword evidence="13" id="KW-1185">Reference proteome</keyword>
<keyword evidence="5" id="KW-0067">ATP-binding</keyword>
<dbReference type="PROSITE" id="PS51192">
    <property type="entry name" value="HELICASE_ATP_BIND_1"/>
    <property type="match status" value="1"/>
</dbReference>
<comment type="caution">
    <text evidence="12">The sequence shown here is derived from an EMBL/GenBank/DDBJ whole genome shotgun (WGS) entry which is preliminary data.</text>
</comment>
<dbReference type="Pfam" id="PF00270">
    <property type="entry name" value="DEAD"/>
    <property type="match status" value="1"/>
</dbReference>
<sequence length="965" mass="105814">MGSSTRKKNQKAKDFAKPKFKVGKAKAKPANFTDTSFKAKSIVMGQQSLAEEAPDVGTQFKHHLSLASTSRSDKVRKEALAHLTSQVGFGNNPVGTATILSKLLPLISDASGPVRSQLLKLFRELPETEVRHHAEKCIMYIRAGMTHLSADISNDSLSVLEWLLDVAEDETVSCPGGWVKTLNSFCALMGWSVKSSMGWTSAPKTGLRSKDSQSHARQVGVLARFLKAGLKPEVAAPSNPNALYDNMYRIPRAPNPYAYLNLFGTRRDEEAEMYNDRESRQRVFHKRFSESFSRGIEQAKKEGGASGRSAITLEKSLKEDMEGYEPTSAVDPQDLLDLCRKDLVQSCLRSSDQSPFTAFLTITRPCNSIAMSFSVGEMEAALPAASEKPVALDAEGKEWSKPEEYNYEELAQQGPIENCNWEGNAAIYEWDEEYGEVGPQHPELELMLFGDPANRRDHSGLDFTAISEVEVHQEGEIRVNPIGSYKDGGLHPVMLENINLCGYDAPTPIQKYTIPAIHKGLDVVAVAQTGSGKTAAYLIPILNKLMGKAKKLAAPRPNPASIQLGEASVRAEPLVVVVCPTRELAIQIFNEARKLCYRTMLRPCVAYGGGPIRDQIQQLGKGCDVLIASPGRLCDFIQRPDVLSLRRLRYMVFDEADEMLQDDWREEFDVIMTGGEQQEGNIKYMLFSATFPKALRDLAKEHLSTSSSVRISVGRIGSTHTNILQRVIEVAPFDKKSKLKEQIESLAACRTIIFVNSKRTADELDDYLFNMGFPCTSMHSDRTQLEREASMRAFRAGKAPILIATGISARGIDVKNVKHVINYDLPSMDHGGIEEYTHRIGRTGRMGQRGIATSFYTERDEPIASVLVRTLMETKQDIPEFLEPFKPTGKGLENLKFETESDFDPEEAGIAHLGGGGWGGDEAGGDAGGDWGGDAGGWGGGGDDAGGNQTTEAPAWGASAGGDGW</sequence>
<dbReference type="SMART" id="SM00487">
    <property type="entry name" value="DEXDc"/>
    <property type="match status" value="1"/>
</dbReference>
<dbReference type="Pfam" id="PF00271">
    <property type="entry name" value="Helicase_C"/>
    <property type="match status" value="1"/>
</dbReference>
<evidence type="ECO:0000256" key="4">
    <source>
        <dbReference type="ARBA" id="ARBA00022806"/>
    </source>
</evidence>
<dbReference type="OrthoDB" id="196131at2759"/>
<evidence type="ECO:0000256" key="6">
    <source>
        <dbReference type="ARBA" id="ARBA00047984"/>
    </source>
</evidence>
<feature type="compositionally biased region" description="Basic residues" evidence="8">
    <location>
        <begin position="1"/>
        <end position="10"/>
    </location>
</feature>
<keyword evidence="4 12" id="KW-0347">Helicase</keyword>
<dbReference type="InterPro" id="IPR011545">
    <property type="entry name" value="DEAD/DEAH_box_helicase_dom"/>
</dbReference>
<evidence type="ECO:0000256" key="1">
    <source>
        <dbReference type="ARBA" id="ARBA00012552"/>
    </source>
</evidence>
<dbReference type="GO" id="GO:0003676">
    <property type="term" value="F:nucleic acid binding"/>
    <property type="evidence" value="ECO:0007669"/>
    <property type="project" value="InterPro"/>
</dbReference>
<dbReference type="AlphaFoldDB" id="A0A8H3WJF9"/>
<dbReference type="GO" id="GO:0016787">
    <property type="term" value="F:hydrolase activity"/>
    <property type="evidence" value="ECO:0007669"/>
    <property type="project" value="UniProtKB-KW"/>
</dbReference>
<evidence type="ECO:0000256" key="7">
    <source>
        <dbReference type="PROSITE-ProRule" id="PRU00552"/>
    </source>
</evidence>
<feature type="short sequence motif" description="Q motif" evidence="7">
    <location>
        <begin position="483"/>
        <end position="511"/>
    </location>
</feature>
<evidence type="ECO:0000259" key="9">
    <source>
        <dbReference type="PROSITE" id="PS51192"/>
    </source>
</evidence>
<feature type="domain" description="Helicase C-terminal" evidence="10">
    <location>
        <begin position="738"/>
        <end position="893"/>
    </location>
</feature>
<evidence type="ECO:0000256" key="2">
    <source>
        <dbReference type="ARBA" id="ARBA00022741"/>
    </source>
</evidence>
<dbReference type="CDD" id="cd18787">
    <property type="entry name" value="SF2_C_DEAD"/>
    <property type="match status" value="1"/>
</dbReference>
<evidence type="ECO:0000313" key="12">
    <source>
        <dbReference type="EMBL" id="KAF0329791.1"/>
    </source>
</evidence>
<evidence type="ECO:0000256" key="3">
    <source>
        <dbReference type="ARBA" id="ARBA00022801"/>
    </source>
</evidence>
<dbReference type="InterPro" id="IPR024679">
    <property type="entry name" value="Ipi1_N"/>
</dbReference>
<name>A0A8H3WJF9_9PEZI</name>
<feature type="compositionally biased region" description="Gly residues" evidence="8">
    <location>
        <begin position="915"/>
        <end position="945"/>
    </location>
</feature>
<dbReference type="SMART" id="SM00490">
    <property type="entry name" value="HELICc"/>
    <property type="match status" value="1"/>
</dbReference>
<protein>
    <recommendedName>
        <fullName evidence="1">RNA helicase</fullName>
        <ecNumber evidence="1">3.6.4.13</ecNumber>
    </recommendedName>
</protein>
<feature type="region of interest" description="Disordered" evidence="8">
    <location>
        <begin position="915"/>
        <end position="965"/>
    </location>
</feature>
<dbReference type="PROSITE" id="PS51194">
    <property type="entry name" value="HELICASE_CTER"/>
    <property type="match status" value="1"/>
</dbReference>
<evidence type="ECO:0000259" key="11">
    <source>
        <dbReference type="PROSITE" id="PS51195"/>
    </source>
</evidence>
<feature type="domain" description="Helicase ATP-binding" evidence="9">
    <location>
        <begin position="514"/>
        <end position="709"/>
    </location>
</feature>
<dbReference type="PROSITE" id="PS00039">
    <property type="entry name" value="DEAD_ATP_HELICASE"/>
    <property type="match status" value="1"/>
</dbReference>
<dbReference type="EC" id="3.6.4.13" evidence="1"/>
<evidence type="ECO:0000259" key="10">
    <source>
        <dbReference type="PROSITE" id="PS51194"/>
    </source>
</evidence>